<evidence type="ECO:0008006" key="4">
    <source>
        <dbReference type="Google" id="ProtNLM"/>
    </source>
</evidence>
<reference evidence="2 3" key="1">
    <citation type="submission" date="2019-11" db="EMBL/GenBank/DDBJ databases">
        <title>Pedobacter sp. HMF7647 Genome sequencing and assembly.</title>
        <authorList>
            <person name="Kang H."/>
            <person name="Kim H."/>
            <person name="Joh K."/>
        </authorList>
    </citation>
    <scope>NUCLEOTIDE SEQUENCE [LARGE SCALE GENOMIC DNA]</scope>
    <source>
        <strain evidence="2 3">HMF7647</strain>
    </source>
</reference>
<protein>
    <recommendedName>
        <fullName evidence="4">Cell wall anchor protein</fullName>
    </recommendedName>
</protein>
<keyword evidence="3" id="KW-1185">Reference proteome</keyword>
<dbReference type="EMBL" id="WVHT01000002">
    <property type="protein sequence ID" value="MXV50392.1"/>
    <property type="molecule type" value="Genomic_DNA"/>
</dbReference>
<proteinExistence type="predicted"/>
<name>A0A7K1Y743_9SPHI</name>
<dbReference type="RefSeq" id="WP_160843569.1">
    <property type="nucleotide sequence ID" value="NZ_WVHT01000002.1"/>
</dbReference>
<sequence length="327" mass="35577">MKCKKLVKTYLKNSFLGVLMFTGSGAVAQTLGSSDGSNLEISSVEGLAGPNMMRQKNWLVRRGAGSDWFTTALHDGVNVDASFVTPGLDTRTWWERDPNHDIQSWGNAANTYLTLKGGNLGLGTADPQSMFTLRKYGSGISMSPGLNPYFGSFGLNREVNTGQIFNPAGNAFQINNGGPDKDLHIQVFNGSGALVNGDALVISGSTANIGIGTTSPSERLSVNGKIRAREIRVEAAPWPDYVFEQDRKLPSLSDLEQFIRLNKHLPSVPSADEVEKDGVELGKMNSVLLEKIEELTLYLIQQEKKSASQAELIGQLSERLKKLETKK</sequence>
<feature type="chain" id="PRO_5029670780" description="Cell wall anchor protein" evidence="1">
    <location>
        <begin position="29"/>
        <end position="327"/>
    </location>
</feature>
<evidence type="ECO:0000256" key="1">
    <source>
        <dbReference type="SAM" id="SignalP"/>
    </source>
</evidence>
<gene>
    <name evidence="2" type="ORF">GS399_05355</name>
</gene>
<dbReference type="AlphaFoldDB" id="A0A7K1Y743"/>
<evidence type="ECO:0000313" key="3">
    <source>
        <dbReference type="Proteomes" id="UP000466586"/>
    </source>
</evidence>
<organism evidence="2 3">
    <name type="scientific">Hufsiella arboris</name>
    <dbReference type="NCBI Taxonomy" id="2695275"/>
    <lineage>
        <taxon>Bacteria</taxon>
        <taxon>Pseudomonadati</taxon>
        <taxon>Bacteroidota</taxon>
        <taxon>Sphingobacteriia</taxon>
        <taxon>Sphingobacteriales</taxon>
        <taxon>Sphingobacteriaceae</taxon>
        <taxon>Hufsiella</taxon>
    </lineage>
</organism>
<feature type="signal peptide" evidence="1">
    <location>
        <begin position="1"/>
        <end position="28"/>
    </location>
</feature>
<dbReference type="Proteomes" id="UP000466586">
    <property type="component" value="Unassembled WGS sequence"/>
</dbReference>
<comment type="caution">
    <text evidence="2">The sequence shown here is derived from an EMBL/GenBank/DDBJ whole genome shotgun (WGS) entry which is preliminary data.</text>
</comment>
<evidence type="ECO:0000313" key="2">
    <source>
        <dbReference type="EMBL" id="MXV50392.1"/>
    </source>
</evidence>
<keyword evidence="1" id="KW-0732">Signal</keyword>
<accession>A0A7K1Y743</accession>